<evidence type="ECO:0008006" key="5">
    <source>
        <dbReference type="Google" id="ProtNLM"/>
    </source>
</evidence>
<proteinExistence type="predicted"/>
<accession>A0AAX0VH39</accession>
<dbReference type="Proteomes" id="UP000234847">
    <property type="component" value="Unassembled WGS sequence"/>
</dbReference>
<evidence type="ECO:0000259" key="2">
    <source>
        <dbReference type="PROSITE" id="PS51729"/>
    </source>
</evidence>
<dbReference type="SUPFAM" id="SSF55729">
    <property type="entry name" value="Acyl-CoA N-acyltransferases (Nat)"/>
    <property type="match status" value="1"/>
</dbReference>
<dbReference type="PANTHER" id="PTHR31435">
    <property type="entry name" value="PROTEIN NATD1"/>
    <property type="match status" value="1"/>
</dbReference>
<feature type="domain" description="N-acetyltransferase" evidence="1">
    <location>
        <begin position="1"/>
        <end position="139"/>
    </location>
</feature>
<dbReference type="PANTHER" id="PTHR31435:SF10">
    <property type="entry name" value="BSR4717 PROTEIN"/>
    <property type="match status" value="1"/>
</dbReference>
<dbReference type="Gene3D" id="3.40.630.30">
    <property type="match status" value="1"/>
</dbReference>
<dbReference type="AlphaFoldDB" id="A0AAX0VH39"/>
<organism evidence="3 4">
    <name type="scientific">Micrococcus luteus</name>
    <name type="common">Micrococcus lysodeikticus</name>
    <dbReference type="NCBI Taxonomy" id="1270"/>
    <lineage>
        <taxon>Bacteria</taxon>
        <taxon>Bacillati</taxon>
        <taxon>Actinomycetota</taxon>
        <taxon>Actinomycetes</taxon>
        <taxon>Micrococcales</taxon>
        <taxon>Micrococcaceae</taxon>
        <taxon>Micrococcus</taxon>
    </lineage>
</organism>
<gene>
    <name evidence="3" type="ORF">CYJ95_12165</name>
</gene>
<evidence type="ECO:0000313" key="4">
    <source>
        <dbReference type="Proteomes" id="UP000234847"/>
    </source>
</evidence>
<evidence type="ECO:0000259" key="1">
    <source>
        <dbReference type="PROSITE" id="PS51186"/>
    </source>
</evidence>
<dbReference type="InterPro" id="IPR000182">
    <property type="entry name" value="GNAT_dom"/>
</dbReference>
<dbReference type="CDD" id="cd04301">
    <property type="entry name" value="NAT_SF"/>
    <property type="match status" value="1"/>
</dbReference>
<dbReference type="InterPro" id="IPR045057">
    <property type="entry name" value="Gcn5-rel_NAT"/>
</dbReference>
<dbReference type="InterPro" id="IPR016181">
    <property type="entry name" value="Acyl_CoA_acyltransferase"/>
</dbReference>
<dbReference type="PROSITE" id="PS51186">
    <property type="entry name" value="GNAT"/>
    <property type="match status" value="1"/>
</dbReference>
<name>A0AAX0VH39_MICLU</name>
<evidence type="ECO:0000313" key="3">
    <source>
        <dbReference type="EMBL" id="PKZ78694.1"/>
    </source>
</evidence>
<sequence length="139" mass="15061">MDSSQDGMVTLRGTDQVLGELDSSRTADSLAEVTNITNDESASVYELRVEDRTVAGLVYAETGNRVTLLATSVFPEFRGKGLAGKLLGGVLDKLRTEGRTVTLTCPFATAFVHSHPEYADVVDPTFPGNAHSRRHGRRH</sequence>
<feature type="domain" description="N-acetyltransferase" evidence="2">
    <location>
        <begin position="37"/>
        <end position="123"/>
    </location>
</feature>
<dbReference type="Pfam" id="PF14542">
    <property type="entry name" value="Acetyltransf_CG"/>
    <property type="match status" value="1"/>
</dbReference>
<dbReference type="PROSITE" id="PS51729">
    <property type="entry name" value="GNAT_YJDJ"/>
    <property type="match status" value="1"/>
</dbReference>
<dbReference type="RefSeq" id="WP_101966237.1">
    <property type="nucleotide sequence ID" value="NZ_JACLBR010000149.1"/>
</dbReference>
<reference evidence="3 4" key="1">
    <citation type="submission" date="2017-12" db="EMBL/GenBank/DDBJ databases">
        <title>Phylogenetic diversity of female urinary microbiome.</title>
        <authorList>
            <person name="Thomas-White K."/>
            <person name="Wolfe A.J."/>
        </authorList>
    </citation>
    <scope>NUCLEOTIDE SEQUENCE [LARGE SCALE GENOMIC DNA]</scope>
    <source>
        <strain evidence="3 4">UMB0038</strain>
    </source>
</reference>
<dbReference type="InterPro" id="IPR031165">
    <property type="entry name" value="GNAT_YJDJ"/>
</dbReference>
<comment type="caution">
    <text evidence="3">The sequence shown here is derived from an EMBL/GenBank/DDBJ whole genome shotgun (WGS) entry which is preliminary data.</text>
</comment>
<dbReference type="EMBL" id="PKJT01000024">
    <property type="protein sequence ID" value="PKZ78694.1"/>
    <property type="molecule type" value="Genomic_DNA"/>
</dbReference>
<protein>
    <recommendedName>
        <fullName evidence="5">N-acetyltransferase</fullName>
    </recommendedName>
</protein>
<dbReference type="GO" id="GO:0016747">
    <property type="term" value="F:acyltransferase activity, transferring groups other than amino-acyl groups"/>
    <property type="evidence" value="ECO:0007669"/>
    <property type="project" value="InterPro"/>
</dbReference>